<dbReference type="PANTHER" id="PTHR10489">
    <property type="entry name" value="CELL ADHESION MOLECULE"/>
    <property type="match status" value="1"/>
</dbReference>
<dbReference type="PANTHER" id="PTHR10489:SF922">
    <property type="entry name" value="C-C CHEMOKINE RECEPTOR FAMILY-LIKE-RELATED"/>
    <property type="match status" value="1"/>
</dbReference>
<dbReference type="AlphaFoldDB" id="A0A8C4RVN0"/>
<keyword evidence="6 11" id="KW-0472">Membrane</keyword>
<keyword evidence="9 10" id="KW-0807">Transducer</keyword>
<dbReference type="GeneTree" id="ENSGT01110000267168"/>
<feature type="transmembrane region" description="Helical" evidence="11">
    <location>
        <begin position="197"/>
        <end position="217"/>
    </location>
</feature>
<reference evidence="13" key="1">
    <citation type="submission" date="2021-06" db="EMBL/GenBank/DDBJ databases">
        <authorList>
            <consortium name="Wellcome Sanger Institute Data Sharing"/>
        </authorList>
    </citation>
    <scope>NUCLEOTIDE SEQUENCE [LARGE SCALE GENOMIC DNA]</scope>
</reference>
<evidence type="ECO:0000256" key="10">
    <source>
        <dbReference type="RuleBase" id="RU000688"/>
    </source>
</evidence>
<dbReference type="Pfam" id="PF00001">
    <property type="entry name" value="7tm_1"/>
    <property type="match status" value="1"/>
</dbReference>
<feature type="transmembrane region" description="Helical" evidence="11">
    <location>
        <begin position="37"/>
        <end position="59"/>
    </location>
</feature>
<dbReference type="InterPro" id="IPR017452">
    <property type="entry name" value="GPCR_Rhodpsn_7TM"/>
</dbReference>
<evidence type="ECO:0000313" key="13">
    <source>
        <dbReference type="Ensembl" id="ENSECRP00000005865.1"/>
    </source>
</evidence>
<evidence type="ECO:0000256" key="1">
    <source>
        <dbReference type="ARBA" id="ARBA00004651"/>
    </source>
</evidence>
<dbReference type="InterPro" id="IPR050119">
    <property type="entry name" value="CCR1-9-like"/>
</dbReference>
<reference evidence="13" key="2">
    <citation type="submission" date="2025-08" db="UniProtKB">
        <authorList>
            <consortium name="Ensembl"/>
        </authorList>
    </citation>
    <scope>IDENTIFICATION</scope>
</reference>
<evidence type="ECO:0000256" key="8">
    <source>
        <dbReference type="ARBA" id="ARBA00023170"/>
    </source>
</evidence>
<dbReference type="GO" id="GO:0016493">
    <property type="term" value="F:C-C chemokine receptor activity"/>
    <property type="evidence" value="ECO:0007669"/>
    <property type="project" value="TreeGrafter"/>
</dbReference>
<sequence>MDSYTTVDGETAYSEDQGGLQILCEDNLQVSGANLTVVFFFLIFILSLAGNGLVLCTILKYENLTKVTNILIINLAISDLVFAFSLPFWAVSIYHHWIFGRSLCKILSGVYFIGFYSCMMFLTLMTVDRYLVVVHAISIAKRRRACYAWLITSIIWLISMMASIPEMLASDVLEYGEENIMCESINETNKSTSLLGYYLQITFFFLFPFAIIVYCYCRILKTLVTCKTKKKHKAVKLIFSVVIVFFLCWTPYNVILFIMSLQEFEFSFLKECNVLKKLNYSFYICRNLAYFHCCLNPFFYVFVGVKFRQHLKSLLYSFFWFSDTYNAPVKCFFQCGQVK</sequence>
<dbReference type="Ensembl" id="ENSECRT00000005964.1">
    <property type="protein sequence ID" value="ENSECRP00000005865.1"/>
    <property type="gene ID" value="ENSECRG00000003930.1"/>
</dbReference>
<dbReference type="GO" id="GO:0009897">
    <property type="term" value="C:external side of plasma membrane"/>
    <property type="evidence" value="ECO:0007669"/>
    <property type="project" value="TreeGrafter"/>
</dbReference>
<keyword evidence="7" id="KW-1015">Disulfide bond</keyword>
<evidence type="ECO:0000256" key="2">
    <source>
        <dbReference type="ARBA" id="ARBA00022475"/>
    </source>
</evidence>
<evidence type="ECO:0000256" key="6">
    <source>
        <dbReference type="ARBA" id="ARBA00023136"/>
    </source>
</evidence>
<evidence type="ECO:0000256" key="9">
    <source>
        <dbReference type="ARBA" id="ARBA00023224"/>
    </source>
</evidence>
<accession>A0A8C4RVN0</accession>
<dbReference type="InterPro" id="IPR000355">
    <property type="entry name" value="Chemokine_rcpt"/>
</dbReference>
<comment type="similarity">
    <text evidence="10">Belongs to the G-protein coupled receptor 1 family.</text>
</comment>
<dbReference type="GO" id="GO:0060326">
    <property type="term" value="P:cell chemotaxis"/>
    <property type="evidence" value="ECO:0007669"/>
    <property type="project" value="TreeGrafter"/>
</dbReference>
<evidence type="ECO:0000259" key="12">
    <source>
        <dbReference type="PROSITE" id="PS50262"/>
    </source>
</evidence>
<dbReference type="GO" id="GO:0019722">
    <property type="term" value="P:calcium-mediated signaling"/>
    <property type="evidence" value="ECO:0007669"/>
    <property type="project" value="TreeGrafter"/>
</dbReference>
<keyword evidence="3 10" id="KW-0812">Transmembrane</keyword>
<feature type="transmembrane region" description="Helical" evidence="11">
    <location>
        <begin position="280"/>
        <end position="303"/>
    </location>
</feature>
<dbReference type="FunFam" id="1.20.1070.10:FF:000130">
    <property type="entry name" value="Chemokine (C-C motif) receptor 2"/>
    <property type="match status" value="1"/>
</dbReference>
<dbReference type="GO" id="GO:0007204">
    <property type="term" value="P:positive regulation of cytosolic calcium ion concentration"/>
    <property type="evidence" value="ECO:0007669"/>
    <property type="project" value="TreeGrafter"/>
</dbReference>
<dbReference type="PRINTS" id="PR00657">
    <property type="entry name" value="CCCHEMOKINER"/>
</dbReference>
<dbReference type="Gene3D" id="1.20.1070.10">
    <property type="entry name" value="Rhodopsin 7-helix transmembrane proteins"/>
    <property type="match status" value="1"/>
</dbReference>
<organism evidence="13 14">
    <name type="scientific">Erpetoichthys calabaricus</name>
    <name type="common">Rope fish</name>
    <name type="synonym">Calamoichthys calabaricus</name>
    <dbReference type="NCBI Taxonomy" id="27687"/>
    <lineage>
        <taxon>Eukaryota</taxon>
        <taxon>Metazoa</taxon>
        <taxon>Chordata</taxon>
        <taxon>Craniata</taxon>
        <taxon>Vertebrata</taxon>
        <taxon>Euteleostomi</taxon>
        <taxon>Actinopterygii</taxon>
        <taxon>Polypteriformes</taxon>
        <taxon>Polypteridae</taxon>
        <taxon>Erpetoichthys</taxon>
    </lineage>
</organism>
<keyword evidence="8 10" id="KW-0675">Receptor</keyword>
<feature type="transmembrane region" description="Helical" evidence="11">
    <location>
        <begin position="146"/>
        <end position="164"/>
    </location>
</feature>
<keyword evidence="4 11" id="KW-1133">Transmembrane helix</keyword>
<dbReference type="SUPFAM" id="SSF81321">
    <property type="entry name" value="Family A G protein-coupled receptor-like"/>
    <property type="match status" value="1"/>
</dbReference>
<dbReference type="Proteomes" id="UP000694620">
    <property type="component" value="Chromosome 6"/>
</dbReference>
<comment type="subcellular location">
    <subcellularLocation>
        <location evidence="1">Cell membrane</location>
        <topology evidence="1">Multi-pass membrane protein</topology>
    </subcellularLocation>
</comment>
<feature type="transmembrane region" description="Helical" evidence="11">
    <location>
        <begin position="237"/>
        <end position="260"/>
    </location>
</feature>
<name>A0A8C4RVN0_ERPCA</name>
<feature type="transmembrane region" description="Helical" evidence="11">
    <location>
        <begin position="106"/>
        <end position="125"/>
    </location>
</feature>
<keyword evidence="14" id="KW-1185">Reference proteome</keyword>
<evidence type="ECO:0000256" key="5">
    <source>
        <dbReference type="ARBA" id="ARBA00023040"/>
    </source>
</evidence>
<reference evidence="13" key="3">
    <citation type="submission" date="2025-09" db="UniProtKB">
        <authorList>
            <consortium name="Ensembl"/>
        </authorList>
    </citation>
    <scope>IDENTIFICATION</scope>
</reference>
<dbReference type="PRINTS" id="PR00237">
    <property type="entry name" value="GPCRRHODOPSN"/>
</dbReference>
<dbReference type="PROSITE" id="PS50262">
    <property type="entry name" value="G_PROTEIN_RECEP_F1_2"/>
    <property type="match status" value="1"/>
</dbReference>
<evidence type="ECO:0000256" key="7">
    <source>
        <dbReference type="ARBA" id="ARBA00023157"/>
    </source>
</evidence>
<keyword evidence="5 10" id="KW-0297">G-protein coupled receptor</keyword>
<dbReference type="InterPro" id="IPR000276">
    <property type="entry name" value="GPCR_Rhodpsn"/>
</dbReference>
<feature type="domain" description="G-protein coupled receptors family 1 profile" evidence="12">
    <location>
        <begin position="50"/>
        <end position="300"/>
    </location>
</feature>
<evidence type="ECO:0000256" key="3">
    <source>
        <dbReference type="ARBA" id="ARBA00022692"/>
    </source>
</evidence>
<protein>
    <recommendedName>
        <fullName evidence="12">G-protein coupled receptors family 1 profile domain-containing protein</fullName>
    </recommendedName>
</protein>
<keyword evidence="2" id="KW-1003">Cell membrane</keyword>
<evidence type="ECO:0000256" key="4">
    <source>
        <dbReference type="ARBA" id="ARBA00022989"/>
    </source>
</evidence>
<dbReference type="PROSITE" id="PS00237">
    <property type="entry name" value="G_PROTEIN_RECEP_F1_1"/>
    <property type="match status" value="1"/>
</dbReference>
<dbReference type="GO" id="GO:0019957">
    <property type="term" value="F:C-C chemokine binding"/>
    <property type="evidence" value="ECO:0007669"/>
    <property type="project" value="TreeGrafter"/>
</dbReference>
<proteinExistence type="inferred from homology"/>
<evidence type="ECO:0000256" key="11">
    <source>
        <dbReference type="SAM" id="Phobius"/>
    </source>
</evidence>
<evidence type="ECO:0000313" key="14">
    <source>
        <dbReference type="Proteomes" id="UP000694620"/>
    </source>
</evidence>
<feature type="transmembrane region" description="Helical" evidence="11">
    <location>
        <begin position="71"/>
        <end position="94"/>
    </location>
</feature>
<dbReference type="GO" id="GO:0006955">
    <property type="term" value="P:immune response"/>
    <property type="evidence" value="ECO:0007669"/>
    <property type="project" value="TreeGrafter"/>
</dbReference>